<feature type="domain" description="RING-type" evidence="14">
    <location>
        <begin position="968"/>
        <end position="1007"/>
    </location>
</feature>
<dbReference type="Pfam" id="PF13920">
    <property type="entry name" value="zf-C3HC4_3"/>
    <property type="match status" value="1"/>
</dbReference>
<keyword evidence="9 11" id="KW-0539">Nucleus</keyword>
<name>A0ABR1FH60_AURAN</name>
<dbReference type="Gene3D" id="3.30.40.10">
    <property type="entry name" value="Zinc/RING finger domain, C3HC4 (zinc finger)"/>
    <property type="match status" value="2"/>
</dbReference>
<evidence type="ECO:0000256" key="4">
    <source>
        <dbReference type="ARBA" id="ARBA00022771"/>
    </source>
</evidence>
<dbReference type="SMART" id="SM00487">
    <property type="entry name" value="DEXDc"/>
    <property type="match status" value="1"/>
</dbReference>
<dbReference type="InterPro" id="IPR001841">
    <property type="entry name" value="Znf_RING"/>
</dbReference>
<protein>
    <submittedName>
        <fullName evidence="18">Nucleotide-excision repair protein</fullName>
    </submittedName>
</protein>
<dbReference type="Gene3D" id="3.40.50.10810">
    <property type="entry name" value="Tandem AAA-ATPase domain"/>
    <property type="match status" value="2"/>
</dbReference>
<keyword evidence="19" id="KW-1185">Reference proteome</keyword>
<keyword evidence="7" id="KW-0862">Zinc</keyword>
<dbReference type="CDD" id="cd18793">
    <property type="entry name" value="SF2_C_SNF"/>
    <property type="match status" value="1"/>
</dbReference>
<dbReference type="InterPro" id="IPR050628">
    <property type="entry name" value="SNF2_RAD54_helicase_TF"/>
</dbReference>
<comment type="caution">
    <text evidence="18">The sequence shown here is derived from an EMBL/GenBank/DDBJ whole genome shotgun (WGS) entry which is preliminary data.</text>
</comment>
<dbReference type="InterPro" id="IPR013083">
    <property type="entry name" value="Znf_RING/FYVE/PHD"/>
</dbReference>
<evidence type="ECO:0000256" key="3">
    <source>
        <dbReference type="ARBA" id="ARBA00022741"/>
    </source>
</evidence>
<evidence type="ECO:0000259" key="13">
    <source>
        <dbReference type="PROSITE" id="PS50064"/>
    </source>
</evidence>
<keyword evidence="8" id="KW-0067">ATP-binding</keyword>
<feature type="region of interest" description="Disordered" evidence="12">
    <location>
        <begin position="508"/>
        <end position="563"/>
    </location>
</feature>
<evidence type="ECO:0000256" key="11">
    <source>
        <dbReference type="PROSITE-ProRule" id="PRU00267"/>
    </source>
</evidence>
<feature type="domain" description="PARP-type" evidence="13">
    <location>
        <begin position="32"/>
        <end position="112"/>
    </location>
</feature>
<evidence type="ECO:0000313" key="19">
    <source>
        <dbReference type="Proteomes" id="UP001363151"/>
    </source>
</evidence>
<evidence type="ECO:0000259" key="16">
    <source>
        <dbReference type="PROSITE" id="PS51192"/>
    </source>
</evidence>
<dbReference type="SMART" id="SM01336">
    <property type="entry name" value="zf-PARP"/>
    <property type="match status" value="1"/>
</dbReference>
<reference evidence="18 19" key="1">
    <citation type="submission" date="2024-03" db="EMBL/GenBank/DDBJ databases">
        <title>Aureococcus anophagefferens CCMP1851 and Kratosvirus quantuckense: Draft genome of a second virus-susceptible host strain in the model system.</title>
        <authorList>
            <person name="Chase E."/>
            <person name="Truchon A.R."/>
            <person name="Schepens W."/>
            <person name="Wilhelm S.W."/>
        </authorList>
    </citation>
    <scope>NUCLEOTIDE SEQUENCE [LARGE SCALE GENOMIC DNA]</scope>
    <source>
        <strain evidence="18 19">CCMP1851</strain>
    </source>
</reference>
<feature type="domain" description="HMG box" evidence="15">
    <location>
        <begin position="356"/>
        <end position="422"/>
    </location>
</feature>
<dbReference type="Gene3D" id="3.30.1740.10">
    <property type="entry name" value="Zinc finger, PARP-type"/>
    <property type="match status" value="1"/>
</dbReference>
<feature type="region of interest" description="Disordered" evidence="12">
    <location>
        <begin position="880"/>
        <end position="911"/>
    </location>
</feature>
<evidence type="ECO:0000256" key="12">
    <source>
        <dbReference type="SAM" id="MobiDB-lite"/>
    </source>
</evidence>
<feature type="domain" description="RING-type" evidence="14">
    <location>
        <begin position="821"/>
        <end position="867"/>
    </location>
</feature>
<keyword evidence="5" id="KW-0378">Hydrolase</keyword>
<dbReference type="InterPro" id="IPR001510">
    <property type="entry name" value="Znf_PARP"/>
</dbReference>
<evidence type="ECO:0000256" key="5">
    <source>
        <dbReference type="ARBA" id="ARBA00022801"/>
    </source>
</evidence>
<organism evidence="18 19">
    <name type="scientific">Aureococcus anophagefferens</name>
    <name type="common">Harmful bloom alga</name>
    <dbReference type="NCBI Taxonomy" id="44056"/>
    <lineage>
        <taxon>Eukaryota</taxon>
        <taxon>Sar</taxon>
        <taxon>Stramenopiles</taxon>
        <taxon>Ochrophyta</taxon>
        <taxon>Pelagophyceae</taxon>
        <taxon>Pelagomonadales</taxon>
        <taxon>Pelagomonadaceae</taxon>
        <taxon>Aureococcus</taxon>
    </lineage>
</organism>
<feature type="domain" description="Helicase ATP-binding" evidence="16">
    <location>
        <begin position="582"/>
        <end position="645"/>
    </location>
</feature>
<dbReference type="InterPro" id="IPR036910">
    <property type="entry name" value="HMG_box_dom_sf"/>
</dbReference>
<dbReference type="SUPFAM" id="SSF57716">
    <property type="entry name" value="Glucocorticoid receptor-like (DNA-binding domain)"/>
    <property type="match status" value="1"/>
</dbReference>
<dbReference type="InterPro" id="IPR038718">
    <property type="entry name" value="SNF2-like_sf"/>
</dbReference>
<dbReference type="InterPro" id="IPR027417">
    <property type="entry name" value="P-loop_NTPase"/>
</dbReference>
<dbReference type="Proteomes" id="UP001363151">
    <property type="component" value="Unassembled WGS sequence"/>
</dbReference>
<proteinExistence type="predicted"/>
<comment type="subcellular location">
    <subcellularLocation>
        <location evidence="1">Nucleus</location>
    </subcellularLocation>
</comment>
<evidence type="ECO:0000256" key="10">
    <source>
        <dbReference type="PROSITE-ProRule" id="PRU00175"/>
    </source>
</evidence>
<dbReference type="PROSITE" id="PS51194">
    <property type="entry name" value="HELICASE_CTER"/>
    <property type="match status" value="1"/>
</dbReference>
<evidence type="ECO:0000259" key="14">
    <source>
        <dbReference type="PROSITE" id="PS50089"/>
    </source>
</evidence>
<feature type="compositionally biased region" description="Low complexity" evidence="12">
    <location>
        <begin position="535"/>
        <end position="551"/>
    </location>
</feature>
<feature type="compositionally biased region" description="Basic residues" evidence="12">
    <location>
        <begin position="895"/>
        <end position="906"/>
    </location>
</feature>
<dbReference type="InterPro" id="IPR009071">
    <property type="entry name" value="HMG_box_dom"/>
</dbReference>
<dbReference type="InterPro" id="IPR036957">
    <property type="entry name" value="Znf_PARP_sf"/>
</dbReference>
<evidence type="ECO:0000259" key="15">
    <source>
        <dbReference type="PROSITE" id="PS50118"/>
    </source>
</evidence>
<dbReference type="SUPFAM" id="SSF57850">
    <property type="entry name" value="RING/U-box"/>
    <property type="match status" value="2"/>
</dbReference>
<dbReference type="InterPro" id="IPR000330">
    <property type="entry name" value="SNF2_N"/>
</dbReference>
<dbReference type="Pfam" id="PF00271">
    <property type="entry name" value="Helicase_C"/>
    <property type="match status" value="1"/>
</dbReference>
<dbReference type="PROSITE" id="PS51192">
    <property type="entry name" value="HELICASE_ATP_BIND_1"/>
    <property type="match status" value="1"/>
</dbReference>
<evidence type="ECO:0000256" key="2">
    <source>
        <dbReference type="ARBA" id="ARBA00022723"/>
    </source>
</evidence>
<keyword evidence="6" id="KW-0347">Helicase</keyword>
<dbReference type="InterPro" id="IPR014001">
    <property type="entry name" value="Helicase_ATP-bd"/>
</dbReference>
<dbReference type="InterPro" id="IPR001650">
    <property type="entry name" value="Helicase_C-like"/>
</dbReference>
<keyword evidence="4 10" id="KW-0863">Zinc-finger</keyword>
<evidence type="ECO:0000256" key="6">
    <source>
        <dbReference type="ARBA" id="ARBA00022806"/>
    </source>
</evidence>
<feature type="region of interest" description="Disordered" evidence="12">
    <location>
        <begin position="328"/>
        <end position="360"/>
    </location>
</feature>
<keyword evidence="2" id="KW-0479">Metal-binding</keyword>
<feature type="compositionally biased region" description="Basic residues" evidence="12">
    <location>
        <begin position="343"/>
        <end position="360"/>
    </location>
</feature>
<dbReference type="SMART" id="SM00184">
    <property type="entry name" value="RING"/>
    <property type="match status" value="2"/>
</dbReference>
<evidence type="ECO:0000256" key="1">
    <source>
        <dbReference type="ARBA" id="ARBA00004123"/>
    </source>
</evidence>
<dbReference type="PROSITE" id="PS50064">
    <property type="entry name" value="ZF_PARP_2"/>
    <property type="match status" value="1"/>
</dbReference>
<dbReference type="SUPFAM" id="SSF52540">
    <property type="entry name" value="P-loop containing nucleoside triphosphate hydrolases"/>
    <property type="match status" value="2"/>
</dbReference>
<feature type="DNA-binding region" description="HMG box" evidence="11">
    <location>
        <begin position="356"/>
        <end position="422"/>
    </location>
</feature>
<feature type="region of interest" description="Disordered" evidence="12">
    <location>
        <begin position="457"/>
        <end position="477"/>
    </location>
</feature>
<dbReference type="SUPFAM" id="SSF47095">
    <property type="entry name" value="HMG-box"/>
    <property type="match status" value="1"/>
</dbReference>
<evidence type="ECO:0000256" key="9">
    <source>
        <dbReference type="ARBA" id="ARBA00023242"/>
    </source>
</evidence>
<dbReference type="InterPro" id="IPR049730">
    <property type="entry name" value="SNF2/RAD54-like_C"/>
</dbReference>
<evidence type="ECO:0000256" key="8">
    <source>
        <dbReference type="ARBA" id="ARBA00022840"/>
    </source>
</evidence>
<accession>A0ABR1FH60</accession>
<dbReference type="Gene3D" id="3.40.50.300">
    <property type="entry name" value="P-loop containing nucleotide triphosphate hydrolases"/>
    <property type="match status" value="1"/>
</dbReference>
<dbReference type="PROSITE" id="PS50089">
    <property type="entry name" value="ZF_RING_2"/>
    <property type="match status" value="2"/>
</dbReference>
<feature type="compositionally biased region" description="Basic residues" evidence="12">
    <location>
        <begin position="514"/>
        <end position="534"/>
    </location>
</feature>
<evidence type="ECO:0000313" key="18">
    <source>
        <dbReference type="EMBL" id="KAK7230731.1"/>
    </source>
</evidence>
<evidence type="ECO:0000259" key="17">
    <source>
        <dbReference type="PROSITE" id="PS51194"/>
    </source>
</evidence>
<keyword evidence="3" id="KW-0547">Nucleotide-binding</keyword>
<dbReference type="SMART" id="SM00490">
    <property type="entry name" value="HELICc"/>
    <property type="match status" value="1"/>
</dbReference>
<dbReference type="PROSITE" id="PS50118">
    <property type="entry name" value="HMG_BOX_2"/>
    <property type="match status" value="1"/>
</dbReference>
<keyword evidence="11" id="KW-0238">DNA-binding</keyword>
<dbReference type="PANTHER" id="PTHR45626:SF12">
    <property type="entry name" value="DNA REPAIR PROTEIN RAD16"/>
    <property type="match status" value="1"/>
</dbReference>
<dbReference type="Pfam" id="PF00176">
    <property type="entry name" value="SNF2-rel_dom"/>
    <property type="match status" value="3"/>
</dbReference>
<gene>
    <name evidence="18" type="ORF">SO694_00172040</name>
</gene>
<sequence length="1219" mass="130692">MALYDAFFGKCQSCDKDCWQRRQWEGDPSHFLVVEPARSGQSTCTRGCGETIAKGSLRVGVPLADSRGCMGVISSYTHLECTMLEGCRERGFDVETHVAGFAKLDGAQRAAVSAEFGKADREIDKPMDPDDPAFLPQRALPRVAPPPSISTPLLPYQEEGFGWMRGRERSGGGGILADEMGMGKTLQAVALLAADAADGYPALPPQPEEGTAFDLPRTTLVVMPSSALWQWKEEIERFWVAGEGDGGAALAAPKVLVYYDKRARITPGALDGADVVLTTYPILEYEYRAAVSKCKVACPVCATKMLPRKLRAHLKYMCGPYSRRTAKQMKTERAGGDAPRAPAPKKARAAPAPKKPRKAKAAFYHYKDATRADFEARHEGKKAAADAQSAAWKALDADGREPYAALAAADKKRAEADLARLEPAAARAAAAAPRRAAPAAAAPAAAAAAAAGRKRAAPAAPPSSFPGMRAPSTAASWPPALANAGDLGEAERLAAIDELVDQAVADAAAEHAPRAKQKKKPRKKPPPPSKKAKKAAGSDGSSSSSSDASSSSDDDDDDLAATSRSFAGPGVVNDIEGVDLGGSLLHCALWRRVVLDEAHRIKGFTSSTAKAAFALRGARRWCLTGTPLQNRVKELQSLVRFLKIDPYAYYFCSKKGCGCKMLHWGFGARGAHCEQCGHPPMQHYNAFNRKILKPIEQAGYAGAGARALRNLRTDVLNVSMLRRTKAERQADLRLPPLNVDVVGVDLGPAERDFYDCLAQKTRAKFDAFVHKGTAMHNYAHIFELLSRLRQALDHPYLVVHGPAADAAARAAASAPGFFDLCACCNAQIANASDCAVAACKHTFHRDCAAALIDEASRSGEAPECPTCFQPLSLTVTKVHGVDLDDDGDDGDAPKKPKKKPPPKKAKTGQSQATIDKGLVTLGIKGAAALPALAADAGDSDADDPALPEAAAADDARADEYDAATRDVCVVCLDAPRDTMLFNCGHVCACAACVDALRANDNACPLCREPIRRSARVDGAAGGGGRLGRSSILQRVDLRKWRTSAKVEACASMIDASRRADPTTKSIVFSQYRTMLDIVEWRLRLGGARVVKLCGDMPLAERRSVLRRFKTDDSVAVILLSLKAGGEGLNLQEASHVYLLEPWWNPAVEMQAVQRAHRIGQTRTVTATRFVTKDSIETKMYELQEKKRLVFEGTVDGNAASFSKLSLKDLEFLFSRGSRN</sequence>
<dbReference type="Gene3D" id="1.10.30.10">
    <property type="entry name" value="High mobility group box domain"/>
    <property type="match status" value="1"/>
</dbReference>
<feature type="domain" description="Helicase C-terminal" evidence="17">
    <location>
        <begin position="1045"/>
        <end position="1210"/>
    </location>
</feature>
<dbReference type="EMBL" id="JBBJCI010000425">
    <property type="protein sequence ID" value="KAK7230731.1"/>
    <property type="molecule type" value="Genomic_DNA"/>
</dbReference>
<dbReference type="PANTHER" id="PTHR45626">
    <property type="entry name" value="TRANSCRIPTION TERMINATION FACTOR 2-RELATED"/>
    <property type="match status" value="1"/>
</dbReference>
<evidence type="ECO:0000256" key="7">
    <source>
        <dbReference type="ARBA" id="ARBA00022833"/>
    </source>
</evidence>